<sequence>MKRLVCICLIALASLIFASACDDHIEVQQNYDFALGTWHLPEDIKPDELVEIRFTLRRQGDFKGAKYHFGYIQMQGAGQVLDAAANRLVNRESVELPAIVGFNDSDPYNLSFTLFYQSLSDEKSEVVFFVIDNFGLKRDLTVSFDTVSRE</sequence>
<dbReference type="GeneID" id="79838867"/>
<evidence type="ECO:0008006" key="4">
    <source>
        <dbReference type="Google" id="ProtNLM"/>
    </source>
</evidence>
<protein>
    <recommendedName>
        <fullName evidence="4">DUF3872 domain-containing protein</fullName>
    </recommendedName>
</protein>
<dbReference type="STRING" id="679935.Alfi_2144"/>
<dbReference type="Proteomes" id="UP000006052">
    <property type="component" value="Chromosome"/>
</dbReference>
<proteinExistence type="predicted"/>
<evidence type="ECO:0000313" key="2">
    <source>
        <dbReference type="EMBL" id="AFL78436.1"/>
    </source>
</evidence>
<organism evidence="2 3">
    <name type="scientific">Alistipes finegoldii (strain DSM 17242 / JCM 16770 / CCUG 46020 / CIP 107999 / KCTC 15236 / AHN 2437)</name>
    <dbReference type="NCBI Taxonomy" id="679935"/>
    <lineage>
        <taxon>Bacteria</taxon>
        <taxon>Pseudomonadati</taxon>
        <taxon>Bacteroidota</taxon>
        <taxon>Bacteroidia</taxon>
        <taxon>Bacteroidales</taxon>
        <taxon>Rikenellaceae</taxon>
        <taxon>Alistipes</taxon>
    </lineage>
</organism>
<feature type="signal peptide" evidence="1">
    <location>
        <begin position="1"/>
        <end position="20"/>
    </location>
</feature>
<evidence type="ECO:0000313" key="3">
    <source>
        <dbReference type="Proteomes" id="UP000006052"/>
    </source>
</evidence>
<accession>I3YN68</accession>
<name>I3YN68_ALIFI</name>
<dbReference type="AlphaFoldDB" id="I3YN68"/>
<keyword evidence="1" id="KW-0732">Signal</keyword>
<evidence type="ECO:0000256" key="1">
    <source>
        <dbReference type="SAM" id="SignalP"/>
    </source>
</evidence>
<dbReference type="eggNOG" id="ENOG5033TH3">
    <property type="taxonomic scope" value="Bacteria"/>
</dbReference>
<dbReference type="RefSeq" id="WP_014775782.1">
    <property type="nucleotide sequence ID" value="NC_018011.1"/>
</dbReference>
<reference evidence="3" key="1">
    <citation type="journal article" date="2013" name="Stand. Genomic Sci.">
        <title>Complete genome sequence of the bile-resistant pigment-producing anaerobe Alistipes finegoldii type strain (AHN2437(T)).</title>
        <authorList>
            <person name="Mavromatis K."/>
            <person name="Stackebrandt E."/>
            <person name="Munk C."/>
            <person name="Lapidus A."/>
            <person name="Nolan M."/>
            <person name="Lucas S."/>
            <person name="Hammon N."/>
            <person name="Deshpande S."/>
            <person name="Cheng J.F."/>
            <person name="Tapia R."/>
            <person name="Goodwin L.A."/>
            <person name="Pitluck S."/>
            <person name="Liolios K."/>
            <person name="Pagani I."/>
            <person name="Ivanova N."/>
            <person name="Mikhailova N."/>
            <person name="Huntemann M."/>
            <person name="Pati A."/>
            <person name="Chen A."/>
            <person name="Palaniappan K."/>
            <person name="Land M."/>
            <person name="Hauser L."/>
            <person name="Rohde M."/>
            <person name="Gronow S."/>
            <person name="Goker M."/>
            <person name="Detter J.C."/>
            <person name="Bristow J."/>
            <person name="Eisen J.A."/>
            <person name="Markowitz V."/>
            <person name="Hugenholtz P."/>
            <person name="Kyrpides N.C."/>
            <person name="Klenk H.P."/>
            <person name="Woyke T."/>
        </authorList>
    </citation>
    <scope>NUCLEOTIDE SEQUENCE</scope>
    <source>
        <strain evidence="3">DSM 17242 / JCM 16770 / AHN 2437 / CCUG 46020 / CIP 107999</strain>
    </source>
</reference>
<dbReference type="InterPro" id="IPR024355">
    <property type="entry name" value="TraQ_bacteroidetes"/>
</dbReference>
<dbReference type="InterPro" id="IPR038707">
    <property type="entry name" value="TraQ_sf"/>
</dbReference>
<dbReference type="EMBL" id="CP003274">
    <property type="protein sequence ID" value="AFL78436.1"/>
    <property type="molecule type" value="Genomic_DNA"/>
</dbReference>
<dbReference type="HOGENOM" id="CLU_134879_0_0_10"/>
<feature type="chain" id="PRO_5003683314" description="DUF3872 domain-containing protein" evidence="1">
    <location>
        <begin position="21"/>
        <end position="150"/>
    </location>
</feature>
<gene>
    <name evidence="2" type="ordered locus">Alfi_2144</name>
</gene>
<dbReference type="Gene3D" id="2.60.40.2410">
    <property type="entry name" value="Uncharacterised protein PF12988, DUF3872"/>
    <property type="match status" value="1"/>
</dbReference>
<dbReference type="KEGG" id="afd:Alfi_2144"/>
<dbReference type="Pfam" id="PF12988">
    <property type="entry name" value="TraQ_transposon"/>
    <property type="match status" value="1"/>
</dbReference>
<dbReference type="PROSITE" id="PS51257">
    <property type="entry name" value="PROKAR_LIPOPROTEIN"/>
    <property type="match status" value="1"/>
</dbReference>